<evidence type="ECO:0000313" key="1">
    <source>
        <dbReference type="EMBL" id="TLS35305.1"/>
    </source>
</evidence>
<name>A0A5R9F679_9BACL</name>
<evidence type="ECO:0000313" key="2">
    <source>
        <dbReference type="Proteomes" id="UP000308230"/>
    </source>
</evidence>
<accession>A0A5R9F679</accession>
<dbReference type="EMBL" id="SWLG01000024">
    <property type="protein sequence ID" value="TLS35305.1"/>
    <property type="molecule type" value="Genomic_DNA"/>
</dbReference>
<dbReference type="AlphaFoldDB" id="A0A5R9F679"/>
<protein>
    <submittedName>
        <fullName evidence="1">Uncharacterized protein</fullName>
    </submittedName>
</protein>
<proteinExistence type="predicted"/>
<dbReference type="RefSeq" id="WP_138129193.1">
    <property type="nucleotide sequence ID" value="NZ_SWLG01000024.1"/>
</dbReference>
<sequence length="71" mass="8179">MEKKRERSIPIFNIDEGTTFITILHDGAGFHLFSNEEKYSNLDNLISNLPKGTVITQLNDTLIKRDDIEEE</sequence>
<keyword evidence="2" id="KW-1185">Reference proteome</keyword>
<dbReference type="OrthoDB" id="2354029at2"/>
<dbReference type="Proteomes" id="UP000308230">
    <property type="component" value="Unassembled WGS sequence"/>
</dbReference>
<comment type="caution">
    <text evidence="1">The sequence shown here is derived from an EMBL/GenBank/DDBJ whole genome shotgun (WGS) entry which is preliminary data.</text>
</comment>
<organism evidence="1 2">
    <name type="scientific">Exobacillus caeni</name>
    <dbReference type="NCBI Taxonomy" id="2574798"/>
    <lineage>
        <taxon>Bacteria</taxon>
        <taxon>Bacillati</taxon>
        <taxon>Bacillota</taxon>
        <taxon>Bacilli</taxon>
        <taxon>Bacillales</taxon>
        <taxon>Guptibacillaceae</taxon>
        <taxon>Exobacillus</taxon>
    </lineage>
</organism>
<reference evidence="1 2" key="1">
    <citation type="submission" date="2019-04" db="EMBL/GenBank/DDBJ databases">
        <title>Bacillus caeni sp. nov., a bacterium isolated from mangrove sediment.</title>
        <authorList>
            <person name="Huang H."/>
            <person name="Mo K."/>
            <person name="Hu Y."/>
        </authorList>
    </citation>
    <scope>NUCLEOTIDE SEQUENCE [LARGE SCALE GENOMIC DNA]</scope>
    <source>
        <strain evidence="1 2">HB172195</strain>
    </source>
</reference>
<gene>
    <name evidence="1" type="ORF">FCL54_21205</name>
</gene>